<protein>
    <submittedName>
        <fullName evidence="1">Uncharacterized protein</fullName>
    </submittedName>
</protein>
<dbReference type="Proteomes" id="UP001153331">
    <property type="component" value="Unassembled WGS sequence"/>
</dbReference>
<accession>A0ACC2IG46</accession>
<gene>
    <name evidence="1" type="ORF">OPT61_g3926</name>
</gene>
<name>A0ACC2IG46_9PLEO</name>
<comment type="caution">
    <text evidence="1">The sequence shown here is derived from an EMBL/GenBank/DDBJ whole genome shotgun (WGS) entry which is preliminary data.</text>
</comment>
<evidence type="ECO:0000313" key="2">
    <source>
        <dbReference type="Proteomes" id="UP001153331"/>
    </source>
</evidence>
<proteinExistence type="predicted"/>
<keyword evidence="2" id="KW-1185">Reference proteome</keyword>
<dbReference type="EMBL" id="JAPHNI010000212">
    <property type="protein sequence ID" value="KAJ8114112.1"/>
    <property type="molecule type" value="Genomic_DNA"/>
</dbReference>
<organism evidence="1 2">
    <name type="scientific">Boeremia exigua</name>
    <dbReference type="NCBI Taxonomy" id="749465"/>
    <lineage>
        <taxon>Eukaryota</taxon>
        <taxon>Fungi</taxon>
        <taxon>Dikarya</taxon>
        <taxon>Ascomycota</taxon>
        <taxon>Pezizomycotina</taxon>
        <taxon>Dothideomycetes</taxon>
        <taxon>Pleosporomycetidae</taxon>
        <taxon>Pleosporales</taxon>
        <taxon>Pleosporineae</taxon>
        <taxon>Didymellaceae</taxon>
        <taxon>Boeremia</taxon>
    </lineage>
</organism>
<sequence>MGWSFHGKKKDVDAEKHLRRLHKTTPLIESPLAGADQENLVFSQRHEANTVELFFDLFFVANLATFTAYHSISDLNYLLAYIGFFGILWATWFQITLHDVRFARDSIYERVCKTIQFIAFVGLALVGSSFNPTGDKNNNRNFEILCFVLVISRALLVIQYLVVLFYTWRAKYSKLYLPLGLMIATYAIATGVFGGMIPFYAPNAKPPTALYMVWYAVMIAEAIMVIAISCFWRMLSFKKTHLMERFSLLTIIVIGEGAIGVTKTVGRIMGKGGLDVEGCFLIMCIIVILVFIWALYFDNFPHGHYGTIRQQIWSLLHFPFHLAVVGVVEGSQQIAMARYVLKSVGKGTVSLHEICHQHLDGADLRDALIEFIGYFKFDKKLETFDYYNDIMQYIENIGNSTGICSPQNETSYKDTQWPEDFSYIDNAIHNGVYAGLGVKMPIDKLKAYYEPIDIAEKSWWITYMYFWTCFCAVILSLIVFLFLIRRHKVDLFDFVSVIIRFLALLAGGAALCVLSNRDRLVQLLNSPAILPVAVVLMFIILCCDKLASVWCNWRLIKSNKPYALEYEEEHHHHGGGHEGHGEVHMADDEEHGNLHHGRPDLKSHRHSAGWSYHSDTKELAREVTEYSPERYSDAAHDVDVTHALRSPSPPPMHPRMGSGGYVPVAH</sequence>
<reference evidence="1" key="1">
    <citation type="submission" date="2022-11" db="EMBL/GenBank/DDBJ databases">
        <title>Genome Sequence of Boeremia exigua.</title>
        <authorList>
            <person name="Buettner E."/>
        </authorList>
    </citation>
    <scope>NUCLEOTIDE SEQUENCE</scope>
    <source>
        <strain evidence="1">CU02</strain>
    </source>
</reference>
<evidence type="ECO:0000313" key="1">
    <source>
        <dbReference type="EMBL" id="KAJ8114112.1"/>
    </source>
</evidence>